<organism evidence="6 7">
    <name type="scientific">Brumicola blandensis</name>
    <dbReference type="NCBI Taxonomy" id="3075611"/>
    <lineage>
        <taxon>Bacteria</taxon>
        <taxon>Pseudomonadati</taxon>
        <taxon>Pseudomonadota</taxon>
        <taxon>Gammaproteobacteria</taxon>
        <taxon>Alteromonadales</taxon>
        <taxon>Alteromonadaceae</taxon>
        <taxon>Brumicola</taxon>
    </lineage>
</organism>
<dbReference type="InterPro" id="IPR029787">
    <property type="entry name" value="Nucleotide_cyclase"/>
</dbReference>
<dbReference type="EMBL" id="JAVRIE010000005">
    <property type="protein sequence ID" value="MDT0583567.1"/>
    <property type="molecule type" value="Genomic_DNA"/>
</dbReference>
<evidence type="ECO:0000256" key="2">
    <source>
        <dbReference type="ARBA" id="ARBA00012528"/>
    </source>
</evidence>
<dbReference type="Proteomes" id="UP001249020">
    <property type="component" value="Unassembled WGS sequence"/>
</dbReference>
<keyword evidence="4" id="KW-1133">Transmembrane helix</keyword>
<feature type="transmembrane region" description="Helical" evidence="4">
    <location>
        <begin position="433"/>
        <end position="452"/>
    </location>
</feature>
<comment type="caution">
    <text evidence="6">The sequence shown here is derived from an EMBL/GenBank/DDBJ whole genome shotgun (WGS) entry which is preliminary data.</text>
</comment>
<protein>
    <recommendedName>
        <fullName evidence="2">diguanylate cyclase</fullName>
        <ecNumber evidence="2">2.7.7.65</ecNumber>
    </recommendedName>
</protein>
<evidence type="ECO:0000259" key="5">
    <source>
        <dbReference type="PROSITE" id="PS50887"/>
    </source>
</evidence>
<evidence type="ECO:0000313" key="6">
    <source>
        <dbReference type="EMBL" id="MDT0583567.1"/>
    </source>
</evidence>
<evidence type="ECO:0000256" key="1">
    <source>
        <dbReference type="ARBA" id="ARBA00001946"/>
    </source>
</evidence>
<keyword evidence="6" id="KW-0808">Transferase</keyword>
<dbReference type="FunFam" id="3.30.70.270:FF:000001">
    <property type="entry name" value="Diguanylate cyclase domain protein"/>
    <property type="match status" value="1"/>
</dbReference>
<dbReference type="Pfam" id="PF00990">
    <property type="entry name" value="GGDEF"/>
    <property type="match status" value="1"/>
</dbReference>
<dbReference type="EC" id="2.7.7.65" evidence="2"/>
<sequence length="631" mass="71510">MRRSFYLALAIAVFGGFEVKGQDAKYSTPDDLISELRALAEDTTQTPIEKRLSVAQLKATSINKKWQYAELLASILDVELEVSLDNTNEANRKLKPLYEAAKSFEDPEVHLRLDMSQIRIDAALGNFKSVKVLRQKLLEDVIEITKPSIKGDVFVAVAESQYMIAEYADAIQNYRFAYQAYAETNNDSDKAFVKLALGNVNTDIGNPTKAMTYFSEALKATNAAGDQFLKSVVLYNIGNTHFQQGEYELTINSLSLAKSISKEINDEIGIAWAVKRQADAHKELGQWQFAIDGYNQVVDLFAETGSLLNQFDIHVGLAASYLGQGKFDKALESLRKSEPFLDKLQEASDRDEYFLTLADIHAAKGEFKLAFEVISNNYDNLKNAFYLDRQRDIEKYRIQFDSELTDEQNQMLLSENQLKNLEIQTKQEQTKTLLLISILVLMLLLVVGFLLFKQVKNRDLFKALALKDYLTGSPNRRAVLDSLSLKFEQAEQGSTELIVGLIDFDNFKQLNDKYGHAAGDKALQAFSDTCNQVLRKQDSFGRYGGEEWLIVFDDIEFGKVFDVFERLRHFLNEHEIEGVPSTHQFTFSMGLAKYDASLDDNMESLIKRADQSLYLAKSEGRDRAVEWSEQA</sequence>
<dbReference type="InterPro" id="IPR043128">
    <property type="entry name" value="Rev_trsase/Diguanyl_cyclase"/>
</dbReference>
<dbReference type="AlphaFoldDB" id="A0AAW8R577"/>
<dbReference type="InterPro" id="IPR011990">
    <property type="entry name" value="TPR-like_helical_dom_sf"/>
</dbReference>
<dbReference type="SMART" id="SM00028">
    <property type="entry name" value="TPR"/>
    <property type="match status" value="4"/>
</dbReference>
<evidence type="ECO:0000256" key="4">
    <source>
        <dbReference type="SAM" id="Phobius"/>
    </source>
</evidence>
<dbReference type="NCBIfam" id="TIGR00254">
    <property type="entry name" value="GGDEF"/>
    <property type="match status" value="1"/>
</dbReference>
<dbReference type="RefSeq" id="WP_311362334.1">
    <property type="nucleotide sequence ID" value="NZ_JAVRIE010000005.1"/>
</dbReference>
<dbReference type="InterPro" id="IPR019734">
    <property type="entry name" value="TPR_rpt"/>
</dbReference>
<comment type="cofactor">
    <cofactor evidence="1">
        <name>Mg(2+)</name>
        <dbReference type="ChEBI" id="CHEBI:18420"/>
    </cofactor>
</comment>
<dbReference type="Gene3D" id="1.25.40.10">
    <property type="entry name" value="Tetratricopeptide repeat domain"/>
    <property type="match status" value="1"/>
</dbReference>
<dbReference type="SUPFAM" id="SSF55073">
    <property type="entry name" value="Nucleotide cyclase"/>
    <property type="match status" value="1"/>
</dbReference>
<keyword evidence="6" id="KW-0548">Nucleotidyltransferase</keyword>
<dbReference type="InterPro" id="IPR000160">
    <property type="entry name" value="GGDEF_dom"/>
</dbReference>
<dbReference type="SMART" id="SM00267">
    <property type="entry name" value="GGDEF"/>
    <property type="match status" value="1"/>
</dbReference>
<keyword evidence="4" id="KW-0812">Transmembrane</keyword>
<accession>A0AAW8R577</accession>
<dbReference type="PROSITE" id="PS50887">
    <property type="entry name" value="GGDEF"/>
    <property type="match status" value="1"/>
</dbReference>
<dbReference type="CDD" id="cd01949">
    <property type="entry name" value="GGDEF"/>
    <property type="match status" value="1"/>
</dbReference>
<name>A0AAW8R577_9ALTE</name>
<dbReference type="PANTHER" id="PTHR45138">
    <property type="entry name" value="REGULATORY COMPONENTS OF SENSORY TRANSDUCTION SYSTEM"/>
    <property type="match status" value="1"/>
</dbReference>
<evidence type="ECO:0000256" key="3">
    <source>
        <dbReference type="ARBA" id="ARBA00034247"/>
    </source>
</evidence>
<evidence type="ECO:0000313" key="7">
    <source>
        <dbReference type="Proteomes" id="UP001249020"/>
    </source>
</evidence>
<comment type="catalytic activity">
    <reaction evidence="3">
        <text>2 GTP = 3',3'-c-di-GMP + 2 diphosphate</text>
        <dbReference type="Rhea" id="RHEA:24898"/>
        <dbReference type="ChEBI" id="CHEBI:33019"/>
        <dbReference type="ChEBI" id="CHEBI:37565"/>
        <dbReference type="ChEBI" id="CHEBI:58805"/>
        <dbReference type="EC" id="2.7.7.65"/>
    </reaction>
</comment>
<reference evidence="6 7" key="1">
    <citation type="submission" date="2023-09" db="EMBL/GenBank/DDBJ databases">
        <authorList>
            <person name="Rey-Velasco X."/>
        </authorList>
    </citation>
    <scope>NUCLEOTIDE SEQUENCE [LARGE SCALE GENOMIC DNA]</scope>
    <source>
        <strain evidence="6 7">W409</strain>
    </source>
</reference>
<feature type="domain" description="GGDEF" evidence="5">
    <location>
        <begin position="495"/>
        <end position="629"/>
    </location>
</feature>
<dbReference type="GO" id="GO:0052621">
    <property type="term" value="F:diguanylate cyclase activity"/>
    <property type="evidence" value="ECO:0007669"/>
    <property type="project" value="UniProtKB-EC"/>
</dbReference>
<keyword evidence="4" id="KW-0472">Membrane</keyword>
<dbReference type="PANTHER" id="PTHR45138:SF9">
    <property type="entry name" value="DIGUANYLATE CYCLASE DGCM-RELATED"/>
    <property type="match status" value="1"/>
</dbReference>
<keyword evidence="7" id="KW-1185">Reference proteome</keyword>
<dbReference type="SUPFAM" id="SSF48452">
    <property type="entry name" value="TPR-like"/>
    <property type="match status" value="1"/>
</dbReference>
<gene>
    <name evidence="6" type="ORF">RM544_13540</name>
</gene>
<dbReference type="InterPro" id="IPR050469">
    <property type="entry name" value="Diguanylate_Cyclase"/>
</dbReference>
<dbReference type="Gene3D" id="3.30.70.270">
    <property type="match status" value="1"/>
</dbReference>
<proteinExistence type="predicted"/>